<dbReference type="Pfam" id="PF20147">
    <property type="entry name" value="Crinkler"/>
    <property type="match status" value="1"/>
</dbReference>
<evidence type="ECO:0000313" key="5">
    <source>
        <dbReference type="EMBL" id="KAF9537358.1"/>
    </source>
</evidence>
<keyword evidence="3" id="KW-0964">Secreted</keyword>
<dbReference type="InterPro" id="IPR045379">
    <property type="entry name" value="Crinkler_N"/>
</dbReference>
<sequence>MPNNLLPLFCLVDGEATTNAFPVEIESTKTVGDLKELISSNIPNTFSGVDAKDLTLWRVSIPDDDGDDEVPIVLDKVNNKDKKKLRATSELSEVFPSKPPKDTIHVIVQRPPPDPQYLPQKKKIRIEEGWKPFEAPDGALVDLPPSWIDILASTEFAPAPRKDFDHLKGDLEAGHPIIVPSMGQIPKEFGLHGQGHNLFVTEQMLELWDEMDRDQERTYRRVLSGPMGVGKSYLSYFLAARAYAERWLVLYMSDAGELDRDDENESALQVVKRFLALNKDILTGAELAMLLNDYDGTRNISRNAMSVIFGTLLKSRDRKTLLLVDEHGKLFRKAPYVPDKFKSLVPLLLYNWWGEDAKGSRVVFAGTAHAKYEMEILEGSYRLSSVVFVGPLSRHVFSKLLDTYPPLAAPAIREEVIKITNCVPRELVHLSAAVEHVRGPINIVNLQEWTESQTKFFFSIANTYYESRTLFRKDDFYKALAQTLLDKSGIVDFEWDFLDLGLIYRCKVVGEIGTQYRILCRPARRALVELFKNIPLPDAIKRKFCI</sequence>
<comment type="caution">
    <text evidence="5">The sequence shown here is derived from an EMBL/GenBank/DDBJ whole genome shotgun (WGS) entry which is preliminary data.</text>
</comment>
<comment type="subcellular location">
    <subcellularLocation>
        <location evidence="1">Host cell</location>
    </subcellularLocation>
    <subcellularLocation>
        <location evidence="2">Secreted</location>
    </subcellularLocation>
</comment>
<gene>
    <name evidence="5" type="ORF">EC957_008398</name>
</gene>
<dbReference type="GO" id="GO:0005576">
    <property type="term" value="C:extracellular region"/>
    <property type="evidence" value="ECO:0007669"/>
    <property type="project" value="UniProtKB-SubCell"/>
</dbReference>
<dbReference type="Proteomes" id="UP000723463">
    <property type="component" value="Unassembled WGS sequence"/>
</dbReference>
<evidence type="ECO:0000256" key="3">
    <source>
        <dbReference type="ARBA" id="ARBA00022525"/>
    </source>
</evidence>
<organism evidence="5 6">
    <name type="scientific">Mortierella hygrophila</name>
    <dbReference type="NCBI Taxonomy" id="979708"/>
    <lineage>
        <taxon>Eukaryota</taxon>
        <taxon>Fungi</taxon>
        <taxon>Fungi incertae sedis</taxon>
        <taxon>Mucoromycota</taxon>
        <taxon>Mortierellomycotina</taxon>
        <taxon>Mortierellomycetes</taxon>
        <taxon>Mortierellales</taxon>
        <taxon>Mortierellaceae</taxon>
        <taxon>Mortierella</taxon>
    </lineage>
</organism>
<keyword evidence="6" id="KW-1185">Reference proteome</keyword>
<evidence type="ECO:0000256" key="2">
    <source>
        <dbReference type="ARBA" id="ARBA00004613"/>
    </source>
</evidence>
<dbReference type="AlphaFoldDB" id="A0A9P6JXY6"/>
<evidence type="ECO:0000313" key="6">
    <source>
        <dbReference type="Proteomes" id="UP000723463"/>
    </source>
</evidence>
<dbReference type="InterPro" id="IPR027417">
    <property type="entry name" value="P-loop_NTPase"/>
</dbReference>
<evidence type="ECO:0000259" key="4">
    <source>
        <dbReference type="Pfam" id="PF20147"/>
    </source>
</evidence>
<reference evidence="5" key="1">
    <citation type="journal article" date="2020" name="Fungal Divers.">
        <title>Resolving the Mortierellaceae phylogeny through synthesis of multi-gene phylogenetics and phylogenomics.</title>
        <authorList>
            <person name="Vandepol N."/>
            <person name="Liber J."/>
            <person name="Desiro A."/>
            <person name="Na H."/>
            <person name="Kennedy M."/>
            <person name="Barry K."/>
            <person name="Grigoriev I.V."/>
            <person name="Miller A.N."/>
            <person name="O'Donnell K."/>
            <person name="Stajich J.E."/>
            <person name="Bonito G."/>
        </authorList>
    </citation>
    <scope>NUCLEOTIDE SEQUENCE</scope>
    <source>
        <strain evidence="5">NRRL 2591</strain>
    </source>
</reference>
<protein>
    <recommendedName>
        <fullName evidence="4">Crinkler effector protein N-terminal domain-containing protein</fullName>
    </recommendedName>
</protein>
<proteinExistence type="predicted"/>
<dbReference type="EMBL" id="JAAAXW010000415">
    <property type="protein sequence ID" value="KAF9537358.1"/>
    <property type="molecule type" value="Genomic_DNA"/>
</dbReference>
<feature type="domain" description="Crinkler effector protein N-terminal" evidence="4">
    <location>
        <begin position="7"/>
        <end position="109"/>
    </location>
</feature>
<dbReference type="GO" id="GO:0043657">
    <property type="term" value="C:host cell"/>
    <property type="evidence" value="ECO:0007669"/>
    <property type="project" value="UniProtKB-SubCell"/>
</dbReference>
<accession>A0A9P6JXY6</accession>
<dbReference type="SUPFAM" id="SSF52540">
    <property type="entry name" value="P-loop containing nucleoside triphosphate hydrolases"/>
    <property type="match status" value="1"/>
</dbReference>
<name>A0A9P6JXY6_9FUNG</name>
<evidence type="ECO:0000256" key="1">
    <source>
        <dbReference type="ARBA" id="ARBA00004340"/>
    </source>
</evidence>